<proteinExistence type="predicted"/>
<dbReference type="Proteomes" id="UP000179230">
    <property type="component" value="Unassembled WGS sequence"/>
</dbReference>
<sequence>MAPQSTYSSSGLARKLAKTVADGCWSSLRGMERSGMTRQSTGRRRGSLRKLAKTDAKTNDVDCCASFAKTDTSLDEGTGAVVIARNGAERNDAAIHRQQCGPLHYRNCPSYRSCSGFRYFFKIAGNLLKQNIKFCFSSLAILFTHATLAAKGGQKTNSMSLEPVSQTDLHTFTLTTNKFFVYSVKGSSWWSRFLENTLKRRPFTPQQLLNLTTFFIQK</sequence>
<dbReference type="EMBL" id="MFMT01000028">
    <property type="protein sequence ID" value="OGG88118.1"/>
    <property type="molecule type" value="Genomic_DNA"/>
</dbReference>
<organism evidence="1 2">
    <name type="scientific">Candidatus Kaiserbacteria bacterium RIFOXYD1_FULL_42_15</name>
    <dbReference type="NCBI Taxonomy" id="1798532"/>
    <lineage>
        <taxon>Bacteria</taxon>
        <taxon>Candidatus Kaiseribacteriota</taxon>
    </lineage>
</organism>
<evidence type="ECO:0000313" key="1">
    <source>
        <dbReference type="EMBL" id="OGG88118.1"/>
    </source>
</evidence>
<comment type="caution">
    <text evidence="1">The sequence shown here is derived from an EMBL/GenBank/DDBJ whole genome shotgun (WGS) entry which is preliminary data.</text>
</comment>
<gene>
    <name evidence="1" type="ORF">A2592_00045</name>
</gene>
<dbReference type="AlphaFoldDB" id="A0A1F6FQI3"/>
<evidence type="ECO:0000313" key="2">
    <source>
        <dbReference type="Proteomes" id="UP000179230"/>
    </source>
</evidence>
<protein>
    <submittedName>
        <fullName evidence="1">Uncharacterized protein</fullName>
    </submittedName>
</protein>
<accession>A0A1F6FQI3</accession>
<reference evidence="1 2" key="1">
    <citation type="journal article" date="2016" name="Nat. Commun.">
        <title>Thousands of microbial genomes shed light on interconnected biogeochemical processes in an aquifer system.</title>
        <authorList>
            <person name="Anantharaman K."/>
            <person name="Brown C.T."/>
            <person name="Hug L.A."/>
            <person name="Sharon I."/>
            <person name="Castelle C.J."/>
            <person name="Probst A.J."/>
            <person name="Thomas B.C."/>
            <person name="Singh A."/>
            <person name="Wilkins M.J."/>
            <person name="Karaoz U."/>
            <person name="Brodie E.L."/>
            <person name="Williams K.H."/>
            <person name="Hubbard S.S."/>
            <person name="Banfield J.F."/>
        </authorList>
    </citation>
    <scope>NUCLEOTIDE SEQUENCE [LARGE SCALE GENOMIC DNA]</scope>
</reference>
<name>A0A1F6FQI3_9BACT</name>